<protein>
    <submittedName>
        <fullName evidence="3">Lipase</fullName>
    </submittedName>
</protein>
<dbReference type="Pfam" id="PF07859">
    <property type="entry name" value="Abhydrolase_3"/>
    <property type="match status" value="1"/>
</dbReference>
<evidence type="ECO:0000313" key="3">
    <source>
        <dbReference type="EMBL" id="KAF1945056.1"/>
    </source>
</evidence>
<dbReference type="GO" id="GO:0016787">
    <property type="term" value="F:hydrolase activity"/>
    <property type="evidence" value="ECO:0007669"/>
    <property type="project" value="UniProtKB-KW"/>
</dbReference>
<evidence type="ECO:0000259" key="2">
    <source>
        <dbReference type="Pfam" id="PF07859"/>
    </source>
</evidence>
<proteinExistence type="predicted"/>
<dbReference type="Proteomes" id="UP000800038">
    <property type="component" value="Unassembled WGS sequence"/>
</dbReference>
<dbReference type="PANTHER" id="PTHR48081">
    <property type="entry name" value="AB HYDROLASE SUPERFAMILY PROTEIN C4A8.06C"/>
    <property type="match status" value="1"/>
</dbReference>
<keyword evidence="4" id="KW-1185">Reference proteome</keyword>
<reference evidence="3" key="1">
    <citation type="journal article" date="2020" name="Stud. Mycol.">
        <title>101 Dothideomycetes genomes: a test case for predicting lifestyles and emergence of pathogens.</title>
        <authorList>
            <person name="Haridas S."/>
            <person name="Albert R."/>
            <person name="Binder M."/>
            <person name="Bloem J."/>
            <person name="Labutti K."/>
            <person name="Salamov A."/>
            <person name="Andreopoulos B."/>
            <person name="Baker S."/>
            <person name="Barry K."/>
            <person name="Bills G."/>
            <person name="Bluhm B."/>
            <person name="Cannon C."/>
            <person name="Castanera R."/>
            <person name="Culley D."/>
            <person name="Daum C."/>
            <person name="Ezra D."/>
            <person name="Gonzalez J."/>
            <person name="Henrissat B."/>
            <person name="Kuo A."/>
            <person name="Liang C."/>
            <person name="Lipzen A."/>
            <person name="Lutzoni F."/>
            <person name="Magnuson J."/>
            <person name="Mondo S."/>
            <person name="Nolan M."/>
            <person name="Ohm R."/>
            <person name="Pangilinan J."/>
            <person name="Park H.-J."/>
            <person name="Ramirez L."/>
            <person name="Alfaro M."/>
            <person name="Sun H."/>
            <person name="Tritt A."/>
            <person name="Yoshinaga Y."/>
            <person name="Zwiers L.-H."/>
            <person name="Turgeon B."/>
            <person name="Goodwin S."/>
            <person name="Spatafora J."/>
            <person name="Crous P."/>
            <person name="Grigoriev I."/>
        </authorList>
    </citation>
    <scope>NUCLEOTIDE SEQUENCE</scope>
    <source>
        <strain evidence="3">CBS 161.51</strain>
    </source>
</reference>
<organism evidence="3 4">
    <name type="scientific">Clathrospora elynae</name>
    <dbReference type="NCBI Taxonomy" id="706981"/>
    <lineage>
        <taxon>Eukaryota</taxon>
        <taxon>Fungi</taxon>
        <taxon>Dikarya</taxon>
        <taxon>Ascomycota</taxon>
        <taxon>Pezizomycotina</taxon>
        <taxon>Dothideomycetes</taxon>
        <taxon>Pleosporomycetidae</taxon>
        <taxon>Pleosporales</taxon>
        <taxon>Diademaceae</taxon>
        <taxon>Clathrospora</taxon>
    </lineage>
</organism>
<dbReference type="InterPro" id="IPR029058">
    <property type="entry name" value="AB_hydrolase_fold"/>
</dbReference>
<dbReference type="Gene3D" id="3.40.50.1820">
    <property type="entry name" value="alpha/beta hydrolase"/>
    <property type="match status" value="2"/>
</dbReference>
<keyword evidence="1" id="KW-0378">Hydrolase</keyword>
<gene>
    <name evidence="3" type="ORF">EJ02DRAFT_501019</name>
</gene>
<name>A0A6A5T2V1_9PLEO</name>
<dbReference type="InterPro" id="IPR050300">
    <property type="entry name" value="GDXG_lipolytic_enzyme"/>
</dbReference>
<evidence type="ECO:0000256" key="1">
    <source>
        <dbReference type="ARBA" id="ARBA00022801"/>
    </source>
</evidence>
<feature type="domain" description="Alpha/beta hydrolase fold-3" evidence="2">
    <location>
        <begin position="146"/>
        <end position="297"/>
    </location>
</feature>
<evidence type="ECO:0000313" key="4">
    <source>
        <dbReference type="Proteomes" id="UP000800038"/>
    </source>
</evidence>
<dbReference type="InterPro" id="IPR013094">
    <property type="entry name" value="AB_hydrolase_3"/>
</dbReference>
<dbReference type="OrthoDB" id="433474at2759"/>
<dbReference type="SUPFAM" id="SSF53474">
    <property type="entry name" value="alpha/beta-Hydrolases"/>
    <property type="match status" value="1"/>
</dbReference>
<dbReference type="PANTHER" id="PTHR48081:SF8">
    <property type="entry name" value="ALPHA_BETA HYDROLASE FOLD-3 DOMAIN-CONTAINING PROTEIN-RELATED"/>
    <property type="match status" value="1"/>
</dbReference>
<dbReference type="AlphaFoldDB" id="A0A6A5T2V1"/>
<accession>A0A6A5T2V1</accession>
<dbReference type="EMBL" id="ML976012">
    <property type="protein sequence ID" value="KAF1945056.1"/>
    <property type="molecule type" value="Genomic_DNA"/>
</dbReference>
<sequence length="331" mass="36047">MSTNPIPYSQAAQLDPRVTLPCPVIDPTLAPILDAFSIPEELDLRLMRGELDALPDVDPNDNPYVYNAFTITKANPKFEHSEHSTPGPDSTTVILSVFAPRKATSTALPAFYHVHGGGMVSGDRFVGLTEVLKSLDGIECVVISTSKNAAILGIDPARIVVYGLSGGEALAAATCLMARDRKGPAFPIMALMLHTPMLDNRCESVSDQQFEYSSPWCGVTNRKAWEHVLGAEHCGGDMITAYQAPSRAEDFSNLPSPYIDVGECEVFRDPAVMYATNMWRCGSTCELHVWPGGWHLFDMMDEAMSPLVQAAVAAKRAWLARMMQPKGEDDA</sequence>